<reference evidence="3 4" key="1">
    <citation type="journal article" date="2015" name="Genome Biol.">
        <title>Comparative genomics of Steinernema reveals deeply conserved gene regulatory networks.</title>
        <authorList>
            <person name="Dillman A.R."/>
            <person name="Macchietto M."/>
            <person name="Porter C.F."/>
            <person name="Rogers A."/>
            <person name="Williams B."/>
            <person name="Antoshechkin I."/>
            <person name="Lee M.M."/>
            <person name="Goodwin Z."/>
            <person name="Lu X."/>
            <person name="Lewis E.E."/>
            <person name="Goodrich-Blair H."/>
            <person name="Stock S.P."/>
            <person name="Adams B.J."/>
            <person name="Sternberg P.W."/>
            <person name="Mortazavi A."/>
        </authorList>
    </citation>
    <scope>NUCLEOTIDE SEQUENCE [LARGE SCALE GENOMIC DNA]</scope>
    <source>
        <strain evidence="3 4">ALL</strain>
    </source>
</reference>
<dbReference type="AlphaFoldDB" id="A0A4V6A4Q1"/>
<feature type="compositionally biased region" description="Basic and acidic residues" evidence="2">
    <location>
        <begin position="64"/>
        <end position="76"/>
    </location>
</feature>
<comment type="caution">
    <text evidence="3">The sequence shown here is derived from an EMBL/GenBank/DDBJ whole genome shotgun (WGS) entry which is preliminary data.</text>
</comment>
<accession>A0A4V6A4Q1</accession>
<evidence type="ECO:0000313" key="3">
    <source>
        <dbReference type="EMBL" id="TKR87815.1"/>
    </source>
</evidence>
<feature type="region of interest" description="Disordered" evidence="2">
    <location>
        <begin position="42"/>
        <end position="140"/>
    </location>
</feature>
<feature type="region of interest" description="Disordered" evidence="2">
    <location>
        <begin position="1"/>
        <end position="22"/>
    </location>
</feature>
<feature type="compositionally biased region" description="Basic and acidic residues" evidence="2">
    <location>
        <begin position="325"/>
        <end position="347"/>
    </location>
</feature>
<feature type="compositionally biased region" description="Basic residues" evidence="2">
    <location>
        <begin position="125"/>
        <end position="137"/>
    </location>
</feature>
<gene>
    <name evidence="3" type="ORF">L596_012156</name>
</gene>
<feature type="compositionally biased region" description="Low complexity" evidence="2">
    <location>
        <begin position="284"/>
        <end position="309"/>
    </location>
</feature>
<evidence type="ECO:0000256" key="2">
    <source>
        <dbReference type="SAM" id="MobiDB-lite"/>
    </source>
</evidence>
<evidence type="ECO:0000256" key="1">
    <source>
        <dbReference type="SAM" id="Coils"/>
    </source>
</evidence>
<sequence length="347" mass="38544">MTGAKERNSSNPPPRPKKSADLKILEMKTQMRKLDAQFDDLQKNPKRGAKLQPISAMSVATAPKTEDAKRTTETRSRIQPASEIISKISTREPALMTAEASSAMSHVRSAMLPSVSEAPKEPPKKKSPPKKTSKPKVPKLDHMTTADFREEINKLELTLATLKKNDCGIPEVKAKIGFALNNLDELKRRLRELDEKCALFTIHMKDRMEKLCERRQRSLAKLKAGLTKNEESLLNTKRQMAHLEDSIQKNNANNSVQGPYIAFSEMSSQWEAYLFARSTSTASTMSRSESSFTSGGTSSSGTFLGSTTSDKTCKSTLSPKPSLTTRKDVPKQKEGKKPTEKRFNAAK</sequence>
<feature type="region of interest" description="Disordered" evidence="2">
    <location>
        <begin position="284"/>
        <end position="347"/>
    </location>
</feature>
<keyword evidence="1" id="KW-0175">Coiled coil</keyword>
<evidence type="ECO:0000313" key="4">
    <source>
        <dbReference type="Proteomes" id="UP000298663"/>
    </source>
</evidence>
<feature type="compositionally biased region" description="Polar residues" evidence="2">
    <location>
        <begin position="314"/>
        <end position="324"/>
    </location>
</feature>
<dbReference type="EMBL" id="AZBU02000003">
    <property type="protein sequence ID" value="TKR87815.1"/>
    <property type="molecule type" value="Genomic_DNA"/>
</dbReference>
<dbReference type="Proteomes" id="UP000298663">
    <property type="component" value="Unassembled WGS sequence"/>
</dbReference>
<keyword evidence="4" id="KW-1185">Reference proteome</keyword>
<reference evidence="3 4" key="2">
    <citation type="journal article" date="2019" name="G3 (Bethesda)">
        <title>Hybrid Assembly of the Genome of the Entomopathogenic Nematode Steinernema carpocapsae Identifies the X-Chromosome.</title>
        <authorList>
            <person name="Serra L."/>
            <person name="Macchietto M."/>
            <person name="Macias-Munoz A."/>
            <person name="McGill C.J."/>
            <person name="Rodriguez I.M."/>
            <person name="Rodriguez B."/>
            <person name="Murad R."/>
            <person name="Mortazavi A."/>
        </authorList>
    </citation>
    <scope>NUCLEOTIDE SEQUENCE [LARGE SCALE GENOMIC DNA]</scope>
    <source>
        <strain evidence="3 4">ALL</strain>
    </source>
</reference>
<name>A0A4V6A4Q1_STECR</name>
<proteinExistence type="predicted"/>
<protein>
    <submittedName>
        <fullName evidence="3">Uncharacterized protein</fullName>
    </submittedName>
</protein>
<organism evidence="3 4">
    <name type="scientific">Steinernema carpocapsae</name>
    <name type="common">Entomopathogenic nematode</name>
    <dbReference type="NCBI Taxonomy" id="34508"/>
    <lineage>
        <taxon>Eukaryota</taxon>
        <taxon>Metazoa</taxon>
        <taxon>Ecdysozoa</taxon>
        <taxon>Nematoda</taxon>
        <taxon>Chromadorea</taxon>
        <taxon>Rhabditida</taxon>
        <taxon>Tylenchina</taxon>
        <taxon>Panagrolaimomorpha</taxon>
        <taxon>Strongyloidoidea</taxon>
        <taxon>Steinernematidae</taxon>
        <taxon>Steinernema</taxon>
    </lineage>
</organism>
<feature type="coiled-coil region" evidence="1">
    <location>
        <begin position="145"/>
        <end position="203"/>
    </location>
</feature>